<sequence length="143" mass="14389">MTVSSSPCGRATRGNGAPVAVVAGAGAVARVMVGSFRDMAGLSTPTVPAALPDVLTVRDKRLTVRDVRRSEARGGTRTPGLGVGCLRPPGIAVVPVVIRGFSMAVLGASSLGGRCLDRMCVPSGQVGVPCCQYIDGPDGQAKG</sequence>
<dbReference type="Proteomes" id="UP001058626">
    <property type="component" value="Chromosome"/>
</dbReference>
<evidence type="ECO:0000313" key="2">
    <source>
        <dbReference type="Proteomes" id="UP001058626"/>
    </source>
</evidence>
<keyword evidence="2" id="KW-1185">Reference proteome</keyword>
<dbReference type="AlphaFoldDB" id="A0A9N7LS87"/>
<dbReference type="EMBL" id="AP026367">
    <property type="protein sequence ID" value="BDN83121.1"/>
    <property type="molecule type" value="Genomic_DNA"/>
</dbReference>
<organism evidence="1 2">
    <name type="scientific">Mycobacterium pseudoshottsii</name>
    <dbReference type="NCBI Taxonomy" id="265949"/>
    <lineage>
        <taxon>Bacteria</taxon>
        <taxon>Bacillati</taxon>
        <taxon>Actinomycetota</taxon>
        <taxon>Actinomycetes</taxon>
        <taxon>Mycobacteriales</taxon>
        <taxon>Mycobacteriaceae</taxon>
        <taxon>Mycobacterium</taxon>
        <taxon>Mycobacterium ulcerans group</taxon>
    </lineage>
</organism>
<name>A0A9N7LS87_9MYCO</name>
<proteinExistence type="predicted"/>
<evidence type="ECO:0000313" key="1">
    <source>
        <dbReference type="EMBL" id="BDN83121.1"/>
    </source>
</evidence>
<protein>
    <submittedName>
        <fullName evidence="1">Uncharacterized protein</fullName>
    </submittedName>
</protein>
<gene>
    <name evidence="1" type="ORF">NJB1907Z4_C33360</name>
</gene>
<reference evidence="1" key="1">
    <citation type="submission" date="2022-06" db="EMBL/GenBank/DDBJ databases">
        <title>Complete genome sequence of Mycobacterium pseudoshottsii NJB1907-Z4.</title>
        <authorList>
            <person name="Komine T."/>
            <person name="Fukano H."/>
            <person name="Wada S."/>
        </authorList>
    </citation>
    <scope>NUCLEOTIDE SEQUENCE</scope>
    <source>
        <strain evidence="1">NJB1907-Z4</strain>
    </source>
</reference>
<accession>A0A9N7LS87</accession>